<name>A0A076PUW0_COMTE</name>
<protein>
    <recommendedName>
        <fullName evidence="1">VOC domain-containing protein</fullName>
    </recommendedName>
</protein>
<reference evidence="2 3" key="1">
    <citation type="journal article" date="2014" name="Genome Announc.">
        <title>Complete Genome Sequence of Polychlorinated Biphenyl Degrader Comamonas testosteroni TK102 (NBRC 109938).</title>
        <authorList>
            <person name="Fukuda K."/>
            <person name="Hosoyama A."/>
            <person name="Tsuchikane K."/>
            <person name="Ohji S."/>
            <person name="Yamazoe A."/>
            <person name="Fujita N."/>
            <person name="Shintani M."/>
            <person name="Kimbara K."/>
        </authorList>
    </citation>
    <scope>NUCLEOTIDE SEQUENCE [LARGE SCALE GENOMIC DNA]</scope>
    <source>
        <strain evidence="2">TK102</strain>
    </source>
</reference>
<dbReference type="RefSeq" id="WP_034379703.1">
    <property type="nucleotide sequence ID" value="NZ_CP006704.1"/>
</dbReference>
<dbReference type="InterPro" id="IPR004360">
    <property type="entry name" value="Glyas_Fos-R_dOase_dom"/>
</dbReference>
<evidence type="ECO:0000313" key="3">
    <source>
        <dbReference type="Proteomes" id="UP000028782"/>
    </source>
</evidence>
<dbReference type="Pfam" id="PF00903">
    <property type="entry name" value="Glyoxalase"/>
    <property type="match status" value="1"/>
</dbReference>
<sequence>MIQRPDHFTIVTDQLEATRAFYVDLLGMRTGPRPPFPVPGLWLYVQDRPVLHVVEVNQMPMPRRGALDHMAYWAEGLTDTIASLRSHSVNLRLIRSPGAIRTWQLFFNDPNGIEVELDFSETETPPEDWRSLSGRVS</sequence>
<dbReference type="KEGG" id="ctes:O987_22105"/>
<dbReference type="AlphaFoldDB" id="A0A076PUW0"/>
<evidence type="ECO:0000259" key="1">
    <source>
        <dbReference type="PROSITE" id="PS51819"/>
    </source>
</evidence>
<dbReference type="Gene3D" id="3.10.180.10">
    <property type="entry name" value="2,3-Dihydroxybiphenyl 1,2-Dioxygenase, domain 1"/>
    <property type="match status" value="1"/>
</dbReference>
<gene>
    <name evidence="2" type="ORF">O987_22105</name>
</gene>
<evidence type="ECO:0000313" key="2">
    <source>
        <dbReference type="EMBL" id="AIJ48511.1"/>
    </source>
</evidence>
<proteinExistence type="predicted"/>
<dbReference type="HOGENOM" id="CLU_046006_12_4_4"/>
<dbReference type="Proteomes" id="UP000028782">
    <property type="component" value="Chromosome"/>
</dbReference>
<dbReference type="GeneID" id="69561574"/>
<dbReference type="InterPro" id="IPR037523">
    <property type="entry name" value="VOC_core"/>
</dbReference>
<dbReference type="InterPro" id="IPR029068">
    <property type="entry name" value="Glyas_Bleomycin-R_OHBP_Dase"/>
</dbReference>
<dbReference type="PROSITE" id="PS51819">
    <property type="entry name" value="VOC"/>
    <property type="match status" value="1"/>
</dbReference>
<dbReference type="SUPFAM" id="SSF54593">
    <property type="entry name" value="Glyoxalase/Bleomycin resistance protein/Dihydroxybiphenyl dioxygenase"/>
    <property type="match status" value="1"/>
</dbReference>
<accession>A0A076PUW0</accession>
<organism evidence="2 3">
    <name type="scientific">Comamonas testosteroni TK102</name>
    <dbReference type="NCBI Taxonomy" id="1392005"/>
    <lineage>
        <taxon>Bacteria</taxon>
        <taxon>Pseudomonadati</taxon>
        <taxon>Pseudomonadota</taxon>
        <taxon>Betaproteobacteria</taxon>
        <taxon>Burkholderiales</taxon>
        <taxon>Comamonadaceae</taxon>
        <taxon>Comamonas</taxon>
    </lineage>
</organism>
<feature type="domain" description="VOC" evidence="1">
    <location>
        <begin position="4"/>
        <end position="120"/>
    </location>
</feature>
<dbReference type="EMBL" id="CP006704">
    <property type="protein sequence ID" value="AIJ48511.1"/>
    <property type="molecule type" value="Genomic_DNA"/>
</dbReference>